<dbReference type="Proteomes" id="UP000011058">
    <property type="component" value="Chromosome"/>
</dbReference>
<dbReference type="EMBL" id="HE796683">
    <property type="protein sequence ID" value="CCH02041.1"/>
    <property type="molecule type" value="Genomic_DNA"/>
</dbReference>
<reference evidence="1 2" key="1">
    <citation type="journal article" date="2012" name="J. Bacteriol.">
        <title>Genome Sequence of Fibrella aestuarina BUZ 2T, a Filamentous Marine Bacterium.</title>
        <authorList>
            <person name="Filippini M."/>
            <person name="Qi W."/>
            <person name="Blom J."/>
            <person name="Goesmann A."/>
            <person name="Smits T.H."/>
            <person name="Bagheri H.C."/>
        </authorList>
    </citation>
    <scope>NUCLEOTIDE SEQUENCE [LARGE SCALE GENOMIC DNA]</scope>
    <source>
        <strain evidence="2">BUZ 2T</strain>
    </source>
</reference>
<dbReference type="eggNOG" id="ENOG50317SP">
    <property type="taxonomic scope" value="Bacteria"/>
</dbReference>
<dbReference type="KEGG" id="fae:FAES_4041"/>
<evidence type="ECO:0000313" key="2">
    <source>
        <dbReference type="Proteomes" id="UP000011058"/>
    </source>
</evidence>
<name>I0KD38_9BACT</name>
<gene>
    <name evidence="1" type="ORF">FAES_4041</name>
</gene>
<dbReference type="AlphaFoldDB" id="I0KD38"/>
<dbReference type="RefSeq" id="WP_015333140.1">
    <property type="nucleotide sequence ID" value="NC_020054.1"/>
</dbReference>
<evidence type="ECO:0000313" key="1">
    <source>
        <dbReference type="EMBL" id="CCH02041.1"/>
    </source>
</evidence>
<keyword evidence="2" id="KW-1185">Reference proteome</keyword>
<dbReference type="HOGENOM" id="CLU_1248943_0_0_10"/>
<organism evidence="1 2">
    <name type="scientific">Fibrella aestuarina BUZ 2</name>
    <dbReference type="NCBI Taxonomy" id="1166018"/>
    <lineage>
        <taxon>Bacteria</taxon>
        <taxon>Pseudomonadati</taxon>
        <taxon>Bacteroidota</taxon>
        <taxon>Cytophagia</taxon>
        <taxon>Cytophagales</taxon>
        <taxon>Spirosomataceae</taxon>
        <taxon>Fibrella</taxon>
    </lineage>
</organism>
<sequence>MNIPSPSPARVLPAWAVNYPAELEQLLMPDGKLVAVPAAELSRFKQEYLSYFCLKNALYQLPTTELIQFLRDEIGDRIAIEVASGNGATGRALGLPLTDSYLQDGTNKTVVAQYAAMGQPLVRYGTDVQKLEALEAVAYYEPQVVVACWATHLDQSISGYGNYWGVDEGLLMKSVETYIHVGNQLTHACKPVLSTHQHRIVAADWLYSRSLAKEDNCIYIIQNKRL</sequence>
<dbReference type="STRING" id="1166018.FAES_4041"/>
<dbReference type="OrthoDB" id="581584at2"/>
<protein>
    <submittedName>
        <fullName evidence="1">Uncharacterized protein</fullName>
    </submittedName>
</protein>
<proteinExistence type="predicted"/>
<accession>I0KD38</accession>